<feature type="domain" description="Mechanosensitive ion channel MscS" evidence="8">
    <location>
        <begin position="107"/>
        <end position="172"/>
    </location>
</feature>
<dbReference type="EMBL" id="VBTY01000162">
    <property type="protein sequence ID" value="MDG3496227.1"/>
    <property type="molecule type" value="Genomic_DNA"/>
</dbReference>
<keyword evidence="5 7" id="KW-1133">Transmembrane helix</keyword>
<reference evidence="9" key="1">
    <citation type="submission" date="2019-05" db="EMBL/GenBank/DDBJ databases">
        <title>Whole genome sequencing of Pseudanabaena catenata USMAC16.</title>
        <authorList>
            <person name="Khan Z."/>
            <person name="Omar W.M."/>
            <person name="Convey P."/>
            <person name="Merican F."/>
            <person name="Najimudin N."/>
        </authorList>
    </citation>
    <scope>NUCLEOTIDE SEQUENCE</scope>
    <source>
        <strain evidence="9">USMAC16</strain>
    </source>
</reference>
<feature type="transmembrane region" description="Helical" evidence="7">
    <location>
        <begin position="89"/>
        <end position="120"/>
    </location>
</feature>
<dbReference type="InterPro" id="IPR011014">
    <property type="entry name" value="MscS_channel_TM-2"/>
</dbReference>
<dbReference type="InterPro" id="IPR011066">
    <property type="entry name" value="MscS_channel_C_sf"/>
</dbReference>
<dbReference type="GO" id="GO:0008381">
    <property type="term" value="F:mechanosensitive monoatomic ion channel activity"/>
    <property type="evidence" value="ECO:0007669"/>
    <property type="project" value="InterPro"/>
</dbReference>
<evidence type="ECO:0000259" key="8">
    <source>
        <dbReference type="Pfam" id="PF00924"/>
    </source>
</evidence>
<sequence>MDTATIQNVLSTNLNLLTGAAFKVIAAIVLWFIGRKLIDISTGITSHTLKNQRIDPTLIGYLVSSLTVLLNIILVVAILGYFGVETTSFAALLAAAGVAIGAAWSGLLANFAAGAFLIVLRPFQVGDFISAGGITGTVVEIGLFVTTIDTPDNVRTFVGNNKLFSDNIQNFSTNAYRRVDIHAQLDHSVNHGEAIRVLRERISNIPNVISNPAPQLEILEFTALGPVLAVRPFCNNTHYWQVYFDTNRVIRESFSESGFPIPQQHFQIRQS</sequence>
<evidence type="ECO:0000256" key="5">
    <source>
        <dbReference type="ARBA" id="ARBA00022989"/>
    </source>
</evidence>
<dbReference type="Proteomes" id="UP001152872">
    <property type="component" value="Unassembled WGS sequence"/>
</dbReference>
<comment type="caution">
    <text evidence="9">The sequence shown here is derived from an EMBL/GenBank/DDBJ whole genome shotgun (WGS) entry which is preliminary data.</text>
</comment>
<dbReference type="RefSeq" id="WP_009628393.1">
    <property type="nucleotide sequence ID" value="NZ_VBTY01000162.1"/>
</dbReference>
<feature type="transmembrane region" description="Helical" evidence="7">
    <location>
        <begin position="20"/>
        <end position="38"/>
    </location>
</feature>
<comment type="subcellular location">
    <subcellularLocation>
        <location evidence="1">Cell membrane</location>
        <topology evidence="1">Multi-pass membrane protein</topology>
    </subcellularLocation>
</comment>
<dbReference type="InterPro" id="IPR006685">
    <property type="entry name" value="MscS_channel_2nd"/>
</dbReference>
<name>A0A9X4RJB9_9CYAN</name>
<evidence type="ECO:0000256" key="1">
    <source>
        <dbReference type="ARBA" id="ARBA00004651"/>
    </source>
</evidence>
<keyword evidence="3" id="KW-1003">Cell membrane</keyword>
<dbReference type="PANTHER" id="PTHR30221:SF3">
    <property type="entry name" value="SMALL-CONDUCTANCE MECHANOSENSITIVE CHANNEL"/>
    <property type="match status" value="1"/>
</dbReference>
<dbReference type="GO" id="GO:0005886">
    <property type="term" value="C:plasma membrane"/>
    <property type="evidence" value="ECO:0007669"/>
    <property type="project" value="UniProtKB-SubCell"/>
</dbReference>
<dbReference type="SUPFAM" id="SSF82861">
    <property type="entry name" value="Mechanosensitive channel protein MscS (YggB), transmembrane region"/>
    <property type="match status" value="1"/>
</dbReference>
<dbReference type="InterPro" id="IPR045275">
    <property type="entry name" value="MscS_archaea/bacteria_type"/>
</dbReference>
<dbReference type="InterPro" id="IPR010920">
    <property type="entry name" value="LSM_dom_sf"/>
</dbReference>
<dbReference type="AlphaFoldDB" id="A0A9X4RJB9"/>
<dbReference type="SUPFAM" id="SSF50182">
    <property type="entry name" value="Sm-like ribonucleoproteins"/>
    <property type="match status" value="1"/>
</dbReference>
<comment type="similarity">
    <text evidence="2">Belongs to the MscS (TC 1.A.23) family.</text>
</comment>
<feature type="transmembrane region" description="Helical" evidence="7">
    <location>
        <begin position="58"/>
        <end position="83"/>
    </location>
</feature>
<protein>
    <submittedName>
        <fullName evidence="9">Mechanosensitive ion channel family protein</fullName>
    </submittedName>
</protein>
<evidence type="ECO:0000256" key="3">
    <source>
        <dbReference type="ARBA" id="ARBA00022475"/>
    </source>
</evidence>
<dbReference type="Gene3D" id="3.30.70.100">
    <property type="match status" value="1"/>
</dbReference>
<proteinExistence type="inferred from homology"/>
<evidence type="ECO:0000256" key="6">
    <source>
        <dbReference type="ARBA" id="ARBA00023136"/>
    </source>
</evidence>
<organism evidence="9 10">
    <name type="scientific">Pseudanabaena catenata USMAC16</name>
    <dbReference type="NCBI Taxonomy" id="1855837"/>
    <lineage>
        <taxon>Bacteria</taxon>
        <taxon>Bacillati</taxon>
        <taxon>Cyanobacteriota</taxon>
        <taxon>Cyanophyceae</taxon>
        <taxon>Pseudanabaenales</taxon>
        <taxon>Pseudanabaenaceae</taxon>
        <taxon>Pseudanabaena</taxon>
    </lineage>
</organism>
<evidence type="ECO:0000256" key="7">
    <source>
        <dbReference type="SAM" id="Phobius"/>
    </source>
</evidence>
<dbReference type="Gene3D" id="2.30.30.60">
    <property type="match status" value="1"/>
</dbReference>
<keyword evidence="6 7" id="KW-0472">Membrane</keyword>
<evidence type="ECO:0000313" key="9">
    <source>
        <dbReference type="EMBL" id="MDG3496227.1"/>
    </source>
</evidence>
<dbReference type="InterPro" id="IPR023408">
    <property type="entry name" value="MscS_beta-dom_sf"/>
</dbReference>
<evidence type="ECO:0000313" key="10">
    <source>
        <dbReference type="Proteomes" id="UP001152872"/>
    </source>
</evidence>
<keyword evidence="10" id="KW-1185">Reference proteome</keyword>
<dbReference type="PANTHER" id="PTHR30221">
    <property type="entry name" value="SMALL-CONDUCTANCE MECHANOSENSITIVE CHANNEL"/>
    <property type="match status" value="1"/>
</dbReference>
<accession>A0A9X4RJB9</accession>
<dbReference type="Pfam" id="PF00924">
    <property type="entry name" value="MS_channel_2nd"/>
    <property type="match status" value="1"/>
</dbReference>
<dbReference type="Gene3D" id="1.10.287.1260">
    <property type="match status" value="1"/>
</dbReference>
<evidence type="ECO:0000256" key="2">
    <source>
        <dbReference type="ARBA" id="ARBA00008017"/>
    </source>
</evidence>
<keyword evidence="4 7" id="KW-0812">Transmembrane</keyword>
<gene>
    <name evidence="9" type="ORF">FEV09_16905</name>
</gene>
<evidence type="ECO:0000256" key="4">
    <source>
        <dbReference type="ARBA" id="ARBA00022692"/>
    </source>
</evidence>
<dbReference type="SUPFAM" id="SSF82689">
    <property type="entry name" value="Mechanosensitive channel protein MscS (YggB), C-terminal domain"/>
    <property type="match status" value="1"/>
</dbReference>